<evidence type="ECO:0000313" key="9">
    <source>
        <dbReference type="Proteomes" id="UP001186944"/>
    </source>
</evidence>
<accession>A0AA88XWC0</accession>
<protein>
    <recommendedName>
        <fullName evidence="7">Sugar phosphate transporter domain-containing protein</fullName>
    </recommendedName>
</protein>
<dbReference type="Pfam" id="PF03151">
    <property type="entry name" value="TPT"/>
    <property type="match status" value="1"/>
</dbReference>
<evidence type="ECO:0000259" key="7">
    <source>
        <dbReference type="Pfam" id="PF03151"/>
    </source>
</evidence>
<sequence>MESSLFQSHEVKGTAAAVFYGTCSVSMAFINKSLMTTFGFDYPVFIMVTQMLFTITALEALSWLRLIELPRYTLERGKSFALPALFYGVNSILGLTALSHMNVAMYGVLKRCSPLFTLALLVIVLKKPVPSTQTIMSVVLLVSGCIIAGYGDLKFNWTAYTCGMLSNIFQSLYLLLVQKFSEKDISTVETLQLNSVNTLPFLTLYLIGSGELSHVLDFDKSKSFSFYVIFVLTISMGCVMNYSLFLCTTWTSALTTGVVGGMKATLQTIFGMFTFGGVSHNTATYSGIFMNLGGGIWYIYAKYIENKRKSTQGQTMKKVMSLSTAEDFRALSSGEMSKIACNGVSSKRNGDLHTIHEEDHSNPQSPSHHIVTFENEKR</sequence>
<dbReference type="GO" id="GO:0016020">
    <property type="term" value="C:membrane"/>
    <property type="evidence" value="ECO:0007669"/>
    <property type="project" value="UniProtKB-SubCell"/>
</dbReference>
<evidence type="ECO:0000256" key="2">
    <source>
        <dbReference type="ARBA" id="ARBA00022692"/>
    </source>
</evidence>
<comment type="subcellular location">
    <subcellularLocation>
        <location evidence="1">Membrane</location>
        <topology evidence="1">Multi-pass membrane protein</topology>
    </subcellularLocation>
</comment>
<feature type="transmembrane region" description="Helical" evidence="6">
    <location>
        <begin position="12"/>
        <end position="30"/>
    </location>
</feature>
<reference evidence="8" key="1">
    <citation type="submission" date="2019-08" db="EMBL/GenBank/DDBJ databases">
        <title>The improved chromosome-level genome for the pearl oyster Pinctada fucata martensii using PacBio sequencing and Hi-C.</title>
        <authorList>
            <person name="Zheng Z."/>
        </authorList>
    </citation>
    <scope>NUCLEOTIDE SEQUENCE</scope>
    <source>
        <strain evidence="8">ZZ-2019</strain>
        <tissue evidence="8">Adductor muscle</tissue>
    </source>
</reference>
<dbReference type="Proteomes" id="UP001186944">
    <property type="component" value="Unassembled WGS sequence"/>
</dbReference>
<evidence type="ECO:0000256" key="3">
    <source>
        <dbReference type="ARBA" id="ARBA00022989"/>
    </source>
</evidence>
<feature type="transmembrane region" description="Helical" evidence="6">
    <location>
        <begin position="157"/>
        <end position="176"/>
    </location>
</feature>
<evidence type="ECO:0000256" key="4">
    <source>
        <dbReference type="ARBA" id="ARBA00023136"/>
    </source>
</evidence>
<proteinExistence type="predicted"/>
<feature type="transmembrane region" description="Helical" evidence="6">
    <location>
        <begin position="134"/>
        <end position="151"/>
    </location>
</feature>
<dbReference type="SUPFAM" id="SSF103481">
    <property type="entry name" value="Multidrug resistance efflux transporter EmrE"/>
    <property type="match status" value="1"/>
</dbReference>
<dbReference type="AlphaFoldDB" id="A0AA88XWC0"/>
<evidence type="ECO:0000256" key="1">
    <source>
        <dbReference type="ARBA" id="ARBA00004141"/>
    </source>
</evidence>
<dbReference type="EMBL" id="VSWD01000010">
    <property type="protein sequence ID" value="KAK3091597.1"/>
    <property type="molecule type" value="Genomic_DNA"/>
</dbReference>
<dbReference type="InterPro" id="IPR050186">
    <property type="entry name" value="TPT_transporter"/>
</dbReference>
<evidence type="ECO:0000313" key="8">
    <source>
        <dbReference type="EMBL" id="KAK3091597.1"/>
    </source>
</evidence>
<feature type="domain" description="Sugar phosphate transporter" evidence="7">
    <location>
        <begin position="22"/>
        <end position="237"/>
    </location>
</feature>
<feature type="transmembrane region" description="Helical" evidence="6">
    <location>
        <begin position="282"/>
        <end position="300"/>
    </location>
</feature>
<dbReference type="InterPro" id="IPR037185">
    <property type="entry name" value="EmrE-like"/>
</dbReference>
<keyword evidence="2 6" id="KW-0812">Transmembrane</keyword>
<evidence type="ECO:0000256" key="6">
    <source>
        <dbReference type="SAM" id="Phobius"/>
    </source>
</evidence>
<keyword evidence="9" id="KW-1185">Reference proteome</keyword>
<feature type="region of interest" description="Disordered" evidence="5">
    <location>
        <begin position="357"/>
        <end position="378"/>
    </location>
</feature>
<feature type="transmembrane region" description="Helical" evidence="6">
    <location>
        <begin position="104"/>
        <end position="125"/>
    </location>
</feature>
<dbReference type="PANTHER" id="PTHR11132">
    <property type="entry name" value="SOLUTE CARRIER FAMILY 35"/>
    <property type="match status" value="1"/>
</dbReference>
<organism evidence="8 9">
    <name type="scientific">Pinctada imbricata</name>
    <name type="common">Atlantic pearl-oyster</name>
    <name type="synonym">Pinctada martensii</name>
    <dbReference type="NCBI Taxonomy" id="66713"/>
    <lineage>
        <taxon>Eukaryota</taxon>
        <taxon>Metazoa</taxon>
        <taxon>Spiralia</taxon>
        <taxon>Lophotrochozoa</taxon>
        <taxon>Mollusca</taxon>
        <taxon>Bivalvia</taxon>
        <taxon>Autobranchia</taxon>
        <taxon>Pteriomorphia</taxon>
        <taxon>Pterioida</taxon>
        <taxon>Pterioidea</taxon>
        <taxon>Pteriidae</taxon>
        <taxon>Pinctada</taxon>
    </lineage>
</organism>
<name>A0AA88XWC0_PINIB</name>
<feature type="transmembrane region" description="Helical" evidence="6">
    <location>
        <begin position="42"/>
        <end position="67"/>
    </location>
</feature>
<evidence type="ECO:0000256" key="5">
    <source>
        <dbReference type="SAM" id="MobiDB-lite"/>
    </source>
</evidence>
<gene>
    <name evidence="8" type="ORF">FSP39_021036</name>
</gene>
<comment type="caution">
    <text evidence="8">The sequence shown here is derived from an EMBL/GenBank/DDBJ whole genome shotgun (WGS) entry which is preliminary data.</text>
</comment>
<keyword evidence="3 6" id="KW-1133">Transmembrane helix</keyword>
<dbReference type="InterPro" id="IPR004853">
    <property type="entry name" value="Sugar_P_trans_dom"/>
</dbReference>
<keyword evidence="4 6" id="KW-0472">Membrane</keyword>
<feature type="transmembrane region" description="Helical" evidence="6">
    <location>
        <begin position="224"/>
        <end position="245"/>
    </location>
</feature>
<feature type="transmembrane region" description="Helical" evidence="6">
    <location>
        <begin position="79"/>
        <end position="98"/>
    </location>
</feature>